<evidence type="ECO:0000313" key="3">
    <source>
        <dbReference type="EMBL" id="KUI57778.1"/>
    </source>
</evidence>
<dbReference type="InterPro" id="IPR007867">
    <property type="entry name" value="GMC_OxRtase_C"/>
</dbReference>
<dbReference type="Gene3D" id="3.50.50.60">
    <property type="entry name" value="FAD/NAD(P)-binding domain"/>
    <property type="match status" value="1"/>
</dbReference>
<evidence type="ECO:0000256" key="1">
    <source>
        <dbReference type="ARBA" id="ARBA00010790"/>
    </source>
</evidence>
<dbReference type="PANTHER" id="PTHR11552:SF138">
    <property type="entry name" value="DEHYDROGENASE PKFF-RELATED"/>
    <property type="match status" value="1"/>
</dbReference>
<organism evidence="3 4">
    <name type="scientific">Cytospora mali</name>
    <name type="common">Apple Valsa canker fungus</name>
    <name type="synonym">Valsa mali</name>
    <dbReference type="NCBI Taxonomy" id="578113"/>
    <lineage>
        <taxon>Eukaryota</taxon>
        <taxon>Fungi</taxon>
        <taxon>Dikarya</taxon>
        <taxon>Ascomycota</taxon>
        <taxon>Pezizomycotina</taxon>
        <taxon>Sordariomycetes</taxon>
        <taxon>Sordariomycetidae</taxon>
        <taxon>Diaporthales</taxon>
        <taxon>Cytosporaceae</taxon>
        <taxon>Cytospora</taxon>
    </lineage>
</organism>
<comment type="similarity">
    <text evidence="1">Belongs to the GMC oxidoreductase family.</text>
</comment>
<sequence length="67" mass="7303">MYHAASSCKMGRSSDPYAVVDSHARVYGVRNLRVVDISAFPFVTPGLPQATVYMLGEKIADDIKSGR</sequence>
<name>A0A194V1J9_CYTMA</name>
<reference evidence="4" key="1">
    <citation type="submission" date="2014-12" db="EMBL/GenBank/DDBJ databases">
        <title>Genome Sequence of Valsa Canker Pathogens Uncovers a Specific Adaption of Colonization on Woody Bark.</title>
        <authorList>
            <person name="Yin Z."/>
            <person name="Liu H."/>
            <person name="Gao X."/>
            <person name="Li Z."/>
            <person name="Song N."/>
            <person name="Ke X."/>
            <person name="Dai Q."/>
            <person name="Wu Y."/>
            <person name="Sun Y."/>
            <person name="Xu J.-R."/>
            <person name="Kang Z.K."/>
            <person name="Wang L."/>
            <person name="Huang L."/>
        </authorList>
    </citation>
    <scope>NUCLEOTIDE SEQUENCE [LARGE SCALE GENOMIC DNA]</scope>
    <source>
        <strain evidence="4">SXYL134</strain>
    </source>
</reference>
<dbReference type="SUPFAM" id="SSF51905">
    <property type="entry name" value="FAD/NAD(P)-binding domain"/>
    <property type="match status" value="1"/>
</dbReference>
<evidence type="ECO:0000259" key="2">
    <source>
        <dbReference type="Pfam" id="PF05199"/>
    </source>
</evidence>
<feature type="domain" description="Glucose-methanol-choline oxidoreductase C-terminal" evidence="2">
    <location>
        <begin position="1"/>
        <end position="56"/>
    </location>
</feature>
<dbReference type="Proteomes" id="UP000078576">
    <property type="component" value="Unassembled WGS sequence"/>
</dbReference>
<dbReference type="Pfam" id="PF05199">
    <property type="entry name" value="GMC_oxred_C"/>
    <property type="match status" value="1"/>
</dbReference>
<keyword evidence="4" id="KW-1185">Reference proteome</keyword>
<gene>
    <name evidence="3" type="ORF">VP1G_05126</name>
</gene>
<protein>
    <submittedName>
        <fullName evidence="3">Versicolorin B synthase</fullName>
    </submittedName>
</protein>
<dbReference type="GO" id="GO:0050660">
    <property type="term" value="F:flavin adenine dinucleotide binding"/>
    <property type="evidence" value="ECO:0007669"/>
    <property type="project" value="InterPro"/>
</dbReference>
<evidence type="ECO:0000313" key="4">
    <source>
        <dbReference type="Proteomes" id="UP000078576"/>
    </source>
</evidence>
<accession>A0A194V1J9</accession>
<dbReference type="GO" id="GO:0016614">
    <property type="term" value="F:oxidoreductase activity, acting on CH-OH group of donors"/>
    <property type="evidence" value="ECO:0007669"/>
    <property type="project" value="InterPro"/>
</dbReference>
<dbReference type="OrthoDB" id="269227at2759"/>
<dbReference type="InterPro" id="IPR036188">
    <property type="entry name" value="FAD/NAD-bd_sf"/>
</dbReference>
<proteinExistence type="inferred from homology"/>
<dbReference type="PANTHER" id="PTHR11552">
    <property type="entry name" value="GLUCOSE-METHANOL-CHOLINE GMC OXIDOREDUCTASE"/>
    <property type="match status" value="1"/>
</dbReference>
<dbReference type="EMBL" id="KN714704">
    <property type="protein sequence ID" value="KUI57778.1"/>
    <property type="molecule type" value="Genomic_DNA"/>
</dbReference>
<dbReference type="AlphaFoldDB" id="A0A194V1J9"/>
<dbReference type="GO" id="GO:0044550">
    <property type="term" value="P:secondary metabolite biosynthetic process"/>
    <property type="evidence" value="ECO:0007669"/>
    <property type="project" value="TreeGrafter"/>
</dbReference>
<dbReference type="InterPro" id="IPR012132">
    <property type="entry name" value="GMC_OxRdtase"/>
</dbReference>
<dbReference type="STRING" id="694573.A0A194V1J9"/>